<evidence type="ECO:0000313" key="1">
    <source>
        <dbReference type="EMBL" id="GMF40621.1"/>
    </source>
</evidence>
<name>A0A9W6XL39_9STRA</name>
<proteinExistence type="predicted"/>
<dbReference type="Proteomes" id="UP001165121">
    <property type="component" value="Unassembled WGS sequence"/>
</dbReference>
<evidence type="ECO:0000313" key="2">
    <source>
        <dbReference type="Proteomes" id="UP001165121"/>
    </source>
</evidence>
<sequence length="214" mass="23855">MSGTTTINRRGLMIVDINRNYLSSHPSTELLVDRHHTTVTSMTRHPNLVINVDHHLGVDIRRHVGRRIARHHEDALVHEEDNTISMAVATLMSNVVGHVIVMVIDHHIEGTLLEAPTVPKEVDTKDPNPGGKQTENVDTLHMCKPHRNPSPRLTHVQRHWLVRDVQASRVHHGDCCKPTPHSRKRNGTLPGEECHQCGALSGAHGRELCASCST</sequence>
<protein>
    <submittedName>
        <fullName evidence="1">Unnamed protein product</fullName>
    </submittedName>
</protein>
<reference evidence="1" key="1">
    <citation type="submission" date="2023-04" db="EMBL/GenBank/DDBJ databases">
        <title>Phytophthora fragariaefolia NBRC 109709.</title>
        <authorList>
            <person name="Ichikawa N."/>
            <person name="Sato H."/>
            <person name="Tonouchi N."/>
        </authorList>
    </citation>
    <scope>NUCLEOTIDE SEQUENCE</scope>
    <source>
        <strain evidence="1">NBRC 109709</strain>
    </source>
</reference>
<organism evidence="1 2">
    <name type="scientific">Phytophthora fragariaefolia</name>
    <dbReference type="NCBI Taxonomy" id="1490495"/>
    <lineage>
        <taxon>Eukaryota</taxon>
        <taxon>Sar</taxon>
        <taxon>Stramenopiles</taxon>
        <taxon>Oomycota</taxon>
        <taxon>Peronosporomycetes</taxon>
        <taxon>Peronosporales</taxon>
        <taxon>Peronosporaceae</taxon>
        <taxon>Phytophthora</taxon>
    </lineage>
</organism>
<keyword evidence="2" id="KW-1185">Reference proteome</keyword>
<accession>A0A9W6XL39</accession>
<dbReference type="AlphaFoldDB" id="A0A9W6XL39"/>
<gene>
    <name evidence="1" type="ORF">Pfra01_001252800</name>
</gene>
<dbReference type="EMBL" id="BSXT01001261">
    <property type="protein sequence ID" value="GMF40621.1"/>
    <property type="molecule type" value="Genomic_DNA"/>
</dbReference>
<comment type="caution">
    <text evidence="1">The sequence shown here is derived from an EMBL/GenBank/DDBJ whole genome shotgun (WGS) entry which is preliminary data.</text>
</comment>